<evidence type="ECO:0000313" key="3">
    <source>
        <dbReference type="Proteomes" id="UP001245683"/>
    </source>
</evidence>
<evidence type="ECO:0000313" key="2">
    <source>
        <dbReference type="EMBL" id="MDV3103742.1"/>
    </source>
</evidence>
<evidence type="ECO:0000256" key="1">
    <source>
        <dbReference type="ARBA" id="ARBA00023118"/>
    </source>
</evidence>
<dbReference type="EMBL" id="JAVDZE010000001">
    <property type="protein sequence ID" value="MDV3103742.1"/>
    <property type="molecule type" value="Genomic_DNA"/>
</dbReference>
<comment type="caution">
    <text evidence="2">The sequence shown here is derived from an EMBL/GenBank/DDBJ whole genome shotgun (WGS) entry which is preliminary data.</text>
</comment>
<organism evidence="2 3">
    <name type="scientific">Thermococcus waiotapuensis</name>
    <dbReference type="NCBI Taxonomy" id="90909"/>
    <lineage>
        <taxon>Archaea</taxon>
        <taxon>Methanobacteriati</taxon>
        <taxon>Methanobacteriota</taxon>
        <taxon>Thermococci</taxon>
        <taxon>Thermococcales</taxon>
        <taxon>Thermococcaceae</taxon>
        <taxon>Thermococcus</taxon>
    </lineage>
</organism>
<dbReference type="AlphaFoldDB" id="A0AAE4NW23"/>
<dbReference type="Pfam" id="PF09704">
    <property type="entry name" value="Cas_Cas5d"/>
    <property type="match status" value="1"/>
</dbReference>
<dbReference type="Proteomes" id="UP001245683">
    <property type="component" value="Unassembled WGS sequence"/>
</dbReference>
<keyword evidence="1" id="KW-0051">Antiviral defense</keyword>
<keyword evidence="3" id="KW-1185">Reference proteome</keyword>
<protein>
    <submittedName>
        <fullName evidence="2">CRISPR-associated protein Cas5</fullName>
    </submittedName>
</protein>
<dbReference type="Gene3D" id="3.30.70.2660">
    <property type="match status" value="1"/>
</dbReference>
<name>A0AAE4NW23_9EURY</name>
<accession>A0AAE4NW23</accession>
<dbReference type="InterPro" id="IPR013422">
    <property type="entry name" value="CRISPR-assoc_prot_Cas5_N"/>
</dbReference>
<reference evidence="2 3" key="1">
    <citation type="submission" date="2023-08" db="EMBL/GenBank/DDBJ databases">
        <title>Draft genome sequence of Thermococcus waiotapuensis WT1T, a thermophilic sulphur-dependent archaeon from order Thermococcales.</title>
        <authorList>
            <person name="Manners S.H."/>
            <person name="Carere C.R."/>
            <person name="Dhami M.K."/>
            <person name="Dobson R.C.J."/>
            <person name="Stott M.B."/>
        </authorList>
    </citation>
    <scope>NUCLEOTIDE SEQUENCE [LARGE SCALE GENOMIC DNA]</scope>
    <source>
        <strain evidence="2 3">WT1</strain>
    </source>
</reference>
<dbReference type="NCBIfam" id="TIGR02593">
    <property type="entry name" value="CRISPR_cas5"/>
    <property type="match status" value="1"/>
</dbReference>
<sequence>MSDVLGLVVEVKPIQAHFRIPYNSLLMDSYPFPPKTTAIGMLAGAMGLPEEGLRGLLNELRYGVIIEEAGSRVEETAIIFKKENSPIYPITKVLYHKPHCRLFFAGEDKLIERAYEALLDPAFTPYLGDSESLLYPARKDYVRLVGVEEGRETTLRSVIPEEAYSSGARFFVLRRSNLTLRDYRMPVGFTYSGKKRRAVFRRVVAFAGGYVELANPVEVSLFDGEPVFTF</sequence>
<gene>
    <name evidence="2" type="primary">cas5</name>
    <name evidence="2" type="ORF">RBI02_04170</name>
</gene>
<dbReference type="InterPro" id="IPR021124">
    <property type="entry name" value="CRISPR-assoc_prot_Cas5"/>
</dbReference>
<dbReference type="RefSeq" id="WP_315340760.1">
    <property type="nucleotide sequence ID" value="NZ_JAVDZE010000001.1"/>
</dbReference>
<proteinExistence type="predicted"/>
<dbReference type="GO" id="GO:0043571">
    <property type="term" value="P:maintenance of CRISPR repeat elements"/>
    <property type="evidence" value="ECO:0007669"/>
    <property type="project" value="InterPro"/>
</dbReference>
<dbReference type="GO" id="GO:0051607">
    <property type="term" value="P:defense response to virus"/>
    <property type="evidence" value="ECO:0007669"/>
    <property type="project" value="UniProtKB-KW"/>
</dbReference>